<dbReference type="SUPFAM" id="SSF54427">
    <property type="entry name" value="NTF2-like"/>
    <property type="match status" value="1"/>
</dbReference>
<dbReference type="InterPro" id="IPR009959">
    <property type="entry name" value="Cyclase_SnoaL-like"/>
</dbReference>
<gene>
    <name evidence="1" type="ORF">X560_2256</name>
</gene>
<dbReference type="InterPro" id="IPR032710">
    <property type="entry name" value="NTF2-like_dom_sf"/>
</dbReference>
<organism evidence="1 2">
    <name type="scientific">Listeria fleischmannii 1991</name>
    <dbReference type="NCBI Taxonomy" id="1430899"/>
    <lineage>
        <taxon>Bacteria</taxon>
        <taxon>Bacillati</taxon>
        <taxon>Bacillota</taxon>
        <taxon>Bacilli</taxon>
        <taxon>Bacillales</taxon>
        <taxon>Listeriaceae</taxon>
        <taxon>Listeria</taxon>
    </lineage>
</organism>
<dbReference type="Proteomes" id="UP000052258">
    <property type="component" value="Unassembled WGS sequence"/>
</dbReference>
<accession>A0A0J8G713</accession>
<keyword evidence="2" id="KW-1185">Reference proteome</keyword>
<dbReference type="AlphaFoldDB" id="A0A0J8G713"/>
<evidence type="ECO:0000313" key="2">
    <source>
        <dbReference type="Proteomes" id="UP000052258"/>
    </source>
</evidence>
<protein>
    <recommendedName>
        <fullName evidence="3">SnoaL-like domain-containing protein</fullName>
    </recommendedName>
</protein>
<evidence type="ECO:0008006" key="3">
    <source>
        <dbReference type="Google" id="ProtNLM"/>
    </source>
</evidence>
<reference evidence="1 2" key="1">
    <citation type="journal article" date="2015" name="Genome Biol. Evol.">
        <title>Comparative Genomics of Listeria Sensu Lato: Genus-Wide Differences in Evolutionary Dynamics and the Progressive Gain of Complex, Potentially Pathogenicity-Related Traits through Lateral Gene Transfer.</title>
        <authorList>
            <person name="Chiara M."/>
            <person name="Caruso M."/>
            <person name="D'Erchia A.M."/>
            <person name="Manzari C."/>
            <person name="Fraccalvieri R."/>
            <person name="Goffredo E."/>
            <person name="Latorre L."/>
            <person name="Miccolupo A."/>
            <person name="Padalino I."/>
            <person name="Santagada G."/>
            <person name="Chiocco D."/>
            <person name="Pesole G."/>
            <person name="Horner D.S."/>
            <person name="Parisi A."/>
        </authorList>
    </citation>
    <scope>NUCLEOTIDE SEQUENCE [LARGE SCALE GENOMIC DNA]</scope>
    <source>
        <strain evidence="1 2">1991</strain>
    </source>
</reference>
<evidence type="ECO:0000313" key="1">
    <source>
        <dbReference type="EMBL" id="KMT58430.1"/>
    </source>
</evidence>
<dbReference type="Pfam" id="PF07366">
    <property type="entry name" value="SnoaL"/>
    <property type="match status" value="1"/>
</dbReference>
<sequence>MKEPLTIEEKRMVPHQFHTNLNNRAFEKQYDLITPDIKFYKNGQVVEGADDFVQALQSIIAFSEDAMIDDKELYADENVAISRYILSGTLTGELTFPDGTTASQTNKKFSYNSVEFFSLNEEGKVYEIRQVNDSGLTPTTIESQVK</sequence>
<dbReference type="GO" id="GO:0030638">
    <property type="term" value="P:polyketide metabolic process"/>
    <property type="evidence" value="ECO:0007669"/>
    <property type="project" value="InterPro"/>
</dbReference>
<name>A0A0J8G713_9LIST</name>
<dbReference type="PATRIC" id="fig|1430899.3.peg.2304"/>
<comment type="caution">
    <text evidence="1">The sequence shown here is derived from an EMBL/GenBank/DDBJ whole genome shotgun (WGS) entry which is preliminary data.</text>
</comment>
<dbReference type="OrthoDB" id="129343at2"/>
<dbReference type="Gene3D" id="3.10.450.50">
    <property type="match status" value="1"/>
</dbReference>
<proteinExistence type="predicted"/>
<dbReference type="RefSeq" id="WP_007474637.1">
    <property type="nucleotide sequence ID" value="NZ_KQ130619.1"/>
</dbReference>
<dbReference type="EMBL" id="AZHO01000030">
    <property type="protein sequence ID" value="KMT58430.1"/>
    <property type="molecule type" value="Genomic_DNA"/>
</dbReference>